<evidence type="ECO:0000256" key="1">
    <source>
        <dbReference type="SAM" id="MobiDB-lite"/>
    </source>
</evidence>
<gene>
    <name evidence="2" type="ORF">O9K51_02272</name>
</gene>
<evidence type="ECO:0000313" key="2">
    <source>
        <dbReference type="EMBL" id="KAJ6443882.1"/>
    </source>
</evidence>
<reference evidence="2" key="1">
    <citation type="submission" date="2023-01" db="EMBL/GenBank/DDBJ databases">
        <title>The growth and conidiation of Purpureocillium lavendulum are regulated by nitrogen source and histone H3K14 acetylation.</title>
        <authorList>
            <person name="Tang P."/>
            <person name="Han J."/>
            <person name="Zhang C."/>
            <person name="Tang P."/>
            <person name="Qi F."/>
            <person name="Zhang K."/>
            <person name="Liang L."/>
        </authorList>
    </citation>
    <scope>NUCLEOTIDE SEQUENCE</scope>
    <source>
        <strain evidence="2">YMF1.00683</strain>
    </source>
</reference>
<sequence>MPFITQTSRVRRADDARLDEEDRGFRPRPAERIYRNRTTTIGDSEPSSPTRTAGRTTPSATPVATLHEHDGEERDLITTLYGAFVRSEGPVLVTRAGGLDLAYMYLRDRAVQGDEEEEYDDEEETEDPGQDRDDDDGIDWDVVNNLTANLPAATFVTRGRPSDSIVVPDYYYAWGNVDDEDEQEVQRELQELLEEPQPREEPIWPILVPAATTLQALASGTGRDMREDELEWDLLYEDGSRRPFLNL</sequence>
<feature type="compositionally biased region" description="Acidic residues" evidence="1">
    <location>
        <begin position="113"/>
        <end position="137"/>
    </location>
</feature>
<evidence type="ECO:0000313" key="3">
    <source>
        <dbReference type="Proteomes" id="UP001163105"/>
    </source>
</evidence>
<feature type="compositionally biased region" description="Polar residues" evidence="1">
    <location>
        <begin position="36"/>
        <end position="62"/>
    </location>
</feature>
<feature type="region of interest" description="Disordered" evidence="1">
    <location>
        <begin position="1"/>
        <end position="63"/>
    </location>
</feature>
<feature type="compositionally biased region" description="Basic and acidic residues" evidence="1">
    <location>
        <begin position="23"/>
        <end position="34"/>
    </location>
</feature>
<keyword evidence="3" id="KW-1185">Reference proteome</keyword>
<dbReference type="Proteomes" id="UP001163105">
    <property type="component" value="Unassembled WGS sequence"/>
</dbReference>
<feature type="region of interest" description="Disordered" evidence="1">
    <location>
        <begin position="112"/>
        <end position="137"/>
    </location>
</feature>
<proteinExistence type="predicted"/>
<organism evidence="2 3">
    <name type="scientific">Purpureocillium lavendulum</name>
    <dbReference type="NCBI Taxonomy" id="1247861"/>
    <lineage>
        <taxon>Eukaryota</taxon>
        <taxon>Fungi</taxon>
        <taxon>Dikarya</taxon>
        <taxon>Ascomycota</taxon>
        <taxon>Pezizomycotina</taxon>
        <taxon>Sordariomycetes</taxon>
        <taxon>Hypocreomycetidae</taxon>
        <taxon>Hypocreales</taxon>
        <taxon>Ophiocordycipitaceae</taxon>
        <taxon>Purpureocillium</taxon>
    </lineage>
</organism>
<protein>
    <submittedName>
        <fullName evidence="2">Uncharacterized protein</fullName>
    </submittedName>
</protein>
<comment type="caution">
    <text evidence="2">The sequence shown here is derived from an EMBL/GenBank/DDBJ whole genome shotgun (WGS) entry which is preliminary data.</text>
</comment>
<accession>A0AB34FZL3</accession>
<dbReference type="EMBL" id="JAQHRD010000002">
    <property type="protein sequence ID" value="KAJ6443882.1"/>
    <property type="molecule type" value="Genomic_DNA"/>
</dbReference>
<name>A0AB34FZL3_9HYPO</name>
<dbReference type="AlphaFoldDB" id="A0AB34FZL3"/>